<accession>A0A7S0I2F7</accession>
<dbReference type="AlphaFoldDB" id="A0A7S0I2F7"/>
<evidence type="ECO:0000313" key="1">
    <source>
        <dbReference type="EMBL" id="CAD8508984.1"/>
    </source>
</evidence>
<organism evidence="1">
    <name type="scientific">Hanusia phi</name>
    <dbReference type="NCBI Taxonomy" id="3032"/>
    <lineage>
        <taxon>Eukaryota</taxon>
        <taxon>Cryptophyceae</taxon>
        <taxon>Pyrenomonadales</taxon>
        <taxon>Geminigeraceae</taxon>
        <taxon>Hanusia</taxon>
    </lineage>
</organism>
<gene>
    <name evidence="1" type="ORF">HPHI1048_LOCUS23950</name>
</gene>
<proteinExistence type="predicted"/>
<sequence length="112" mass="12582">MENNEACRLVILEIGCGQRVPCVRQESECVLDDLVKRLGLDESGDPCWYEEEECSIPRALLIRINPEYPYNQMNPHLTLPVQGSALASLTEIDDHVMALLQEHNMGSSAEVQ</sequence>
<name>A0A7S0I2F7_9CRYP</name>
<dbReference type="EMBL" id="HBEO01035357">
    <property type="protein sequence ID" value="CAD8508984.1"/>
    <property type="molecule type" value="Transcribed_RNA"/>
</dbReference>
<protein>
    <submittedName>
        <fullName evidence="1">Uncharacterized protein</fullName>
    </submittedName>
</protein>
<reference evidence="1" key="1">
    <citation type="submission" date="2021-01" db="EMBL/GenBank/DDBJ databases">
        <authorList>
            <person name="Corre E."/>
            <person name="Pelletier E."/>
            <person name="Niang G."/>
            <person name="Scheremetjew M."/>
            <person name="Finn R."/>
            <person name="Kale V."/>
            <person name="Holt S."/>
            <person name="Cochrane G."/>
            <person name="Meng A."/>
            <person name="Brown T."/>
            <person name="Cohen L."/>
        </authorList>
    </citation>
    <scope>NUCLEOTIDE SEQUENCE</scope>
    <source>
        <strain evidence="1">CCMP325</strain>
    </source>
</reference>